<dbReference type="PATRIC" id="fig|251654.3.peg.5163"/>
<gene>
    <name evidence="1" type="ORF">ALO68_03881</name>
</gene>
<comment type="caution">
    <text evidence="1">The sequence shown here is derived from an EMBL/GenBank/DDBJ whole genome shotgun (WGS) entry which is preliminary data.</text>
</comment>
<evidence type="ECO:0000313" key="1">
    <source>
        <dbReference type="EMBL" id="KPX44784.1"/>
    </source>
</evidence>
<proteinExistence type="predicted"/>
<reference evidence="1 2" key="1">
    <citation type="submission" date="2015-09" db="EMBL/GenBank/DDBJ databases">
        <title>Genome announcement of multiple Pseudomonas syringae strains.</title>
        <authorList>
            <person name="Thakur S."/>
            <person name="Wang P.W."/>
            <person name="Gong Y."/>
            <person name="Weir B.S."/>
            <person name="Guttman D.S."/>
        </authorList>
    </citation>
    <scope>NUCLEOTIDE SEQUENCE [LARGE SCALE GENOMIC DNA]</scope>
    <source>
        <strain evidence="1 2">ICMP4531</strain>
    </source>
</reference>
<dbReference type="RefSeq" id="WP_054986397.1">
    <property type="nucleotide sequence ID" value="NZ_CP092918.1"/>
</dbReference>
<accession>A0A0P9RG05</accession>
<organism evidence="1 2">
    <name type="scientific">Pseudomonas syringae pv. helianthi</name>
    <dbReference type="NCBI Taxonomy" id="251654"/>
    <lineage>
        <taxon>Bacteria</taxon>
        <taxon>Pseudomonadati</taxon>
        <taxon>Pseudomonadota</taxon>
        <taxon>Gammaproteobacteria</taxon>
        <taxon>Pseudomonadales</taxon>
        <taxon>Pseudomonadaceae</taxon>
        <taxon>Pseudomonas</taxon>
    </lineage>
</organism>
<sequence length="312" mass="35235">MSNIELSLDDVPVLIDIESIVGRPGFKAPLYFVPSHKDRNFGKIIAPYHLKGKMIKCGIADCGKPHLHGYAITTSDGLETNIGKDCGTKHFKANFSAEMKRHDELYNRRLKVNRIIKLKESAPELLERILLVQSDYLFLKSLRHRLRGALSSADSQRIEHKLKTRDPAIYKYVDRTAAEKEAYYETNPSSRKTGVVPPHQIQTGEILGFAFLYANYRDEEAFNLITPLRAIINATNEEIALWRSGTINKSHSWIGGSEKHISRVEDLIKSGNEFFSYENILKLASIGIDVNSIEAALTDIKRVMREAGRPLA</sequence>
<protein>
    <submittedName>
        <fullName evidence="1">Uncharacterized protein</fullName>
    </submittedName>
</protein>
<dbReference type="AlphaFoldDB" id="A0A0P9RG05"/>
<dbReference type="Proteomes" id="UP000050557">
    <property type="component" value="Unassembled WGS sequence"/>
</dbReference>
<name>A0A0P9RG05_9PSED</name>
<dbReference type="EMBL" id="LJQM01000140">
    <property type="protein sequence ID" value="KPX44784.1"/>
    <property type="molecule type" value="Genomic_DNA"/>
</dbReference>
<evidence type="ECO:0000313" key="2">
    <source>
        <dbReference type="Proteomes" id="UP000050557"/>
    </source>
</evidence>